<evidence type="ECO:0000259" key="11">
    <source>
        <dbReference type="PROSITE" id="PS51918"/>
    </source>
</evidence>
<dbReference type="SUPFAM" id="SSF102114">
    <property type="entry name" value="Radical SAM enzymes"/>
    <property type="match status" value="1"/>
</dbReference>
<dbReference type="GO" id="GO:0004109">
    <property type="term" value="F:coproporphyrinogen oxidase activity"/>
    <property type="evidence" value="ECO:0007669"/>
    <property type="project" value="InterPro"/>
</dbReference>
<dbReference type="InterPro" id="IPR058240">
    <property type="entry name" value="rSAM_sf"/>
</dbReference>
<sequence>MSEITSAPLSDSPANPLGLYVHVPFCATTCDFCAFYQEKPMGDSVDRYMSGIAREAELVEWDRPVSTVFWGGGTPGLLAPDDMRRLGAVVNARTGGAHEEWTVEMAPASVTKARLEALKEIGVTRISMGVQSFQPALLEGLGRQHTREQVYRAHELIAAAEFKSVNLDLMFALPGQDEVDWLADLAKAVALKPDHISTYCLTFEEDTKLWVKLSQGKVKLDTEREARLYERTWAELDAAGYAQYEVSNFARPGHACRHNVNTWRMHSWVGLGPSGASQYAGGRGTNIADLEKWLAGLERGERATEDRTVLTPELLAEDALIFGLRMNEGVDLDVWGGRVTEVAEREMRGLARRLVDEGLAEMTGARLRLTLRGRLVADAVGSEVMGALSAGG</sequence>
<evidence type="ECO:0000256" key="4">
    <source>
        <dbReference type="ARBA" id="ARBA00022617"/>
    </source>
</evidence>
<comment type="function">
    <text evidence="10">Probably acts as a heme chaperone, transferring heme to an unknown acceptor. Binds one molecule of heme per monomer, possibly covalently. Binds 1 [4Fe-4S] cluster. The cluster is coordinated with 3 cysteines and an exchangeable S-adenosyl-L-methionine.</text>
</comment>
<keyword evidence="10" id="KW-0004">4Fe-4S</keyword>
<dbReference type="GO" id="GO:0051539">
    <property type="term" value="F:4 iron, 4 sulfur cluster binding"/>
    <property type="evidence" value="ECO:0007669"/>
    <property type="project" value="UniProtKB-UniRule"/>
</dbReference>
<dbReference type="KEGG" id="vbh:CMV30_15875"/>
<dbReference type="Proteomes" id="UP000217265">
    <property type="component" value="Chromosome"/>
</dbReference>
<keyword evidence="6 10" id="KW-0479">Metal-binding</keyword>
<evidence type="ECO:0000256" key="5">
    <source>
        <dbReference type="ARBA" id="ARBA00022691"/>
    </source>
</evidence>
<dbReference type="InterPro" id="IPR004559">
    <property type="entry name" value="HemW-like"/>
</dbReference>
<dbReference type="SMART" id="SM00729">
    <property type="entry name" value="Elp3"/>
    <property type="match status" value="1"/>
</dbReference>
<dbReference type="InterPro" id="IPR006638">
    <property type="entry name" value="Elp3/MiaA/NifB-like_rSAM"/>
</dbReference>
<keyword evidence="4 10" id="KW-0349">Heme</keyword>
<dbReference type="EMBL" id="CP023344">
    <property type="protein sequence ID" value="ATC65305.1"/>
    <property type="molecule type" value="Genomic_DNA"/>
</dbReference>
<dbReference type="InterPro" id="IPR010723">
    <property type="entry name" value="HemN_C"/>
</dbReference>
<dbReference type="CDD" id="cd01335">
    <property type="entry name" value="Radical_SAM"/>
    <property type="match status" value="1"/>
</dbReference>
<evidence type="ECO:0000256" key="2">
    <source>
        <dbReference type="ARBA" id="ARBA00006100"/>
    </source>
</evidence>
<accession>A0A290Q9C5</accession>
<organism evidence="12 13">
    <name type="scientific">Nibricoccus aquaticus</name>
    <dbReference type="NCBI Taxonomy" id="2576891"/>
    <lineage>
        <taxon>Bacteria</taxon>
        <taxon>Pseudomonadati</taxon>
        <taxon>Verrucomicrobiota</taxon>
        <taxon>Opitutia</taxon>
        <taxon>Opitutales</taxon>
        <taxon>Opitutaceae</taxon>
        <taxon>Nibricoccus</taxon>
    </lineage>
</organism>
<evidence type="ECO:0000256" key="3">
    <source>
        <dbReference type="ARBA" id="ARBA00017228"/>
    </source>
</evidence>
<comment type="cofactor">
    <cofactor evidence="1">
        <name>[4Fe-4S] cluster</name>
        <dbReference type="ChEBI" id="CHEBI:49883"/>
    </cofactor>
</comment>
<feature type="domain" description="Radical SAM core" evidence="11">
    <location>
        <begin position="11"/>
        <end position="242"/>
    </location>
</feature>
<dbReference type="RefSeq" id="WP_096056936.1">
    <property type="nucleotide sequence ID" value="NZ_CP023344.1"/>
</dbReference>
<dbReference type="NCBIfam" id="TIGR00539">
    <property type="entry name" value="hemN_rel"/>
    <property type="match status" value="1"/>
</dbReference>
<comment type="subcellular location">
    <subcellularLocation>
        <location evidence="10">Cytoplasm</location>
    </subcellularLocation>
</comment>
<reference evidence="12 13" key="1">
    <citation type="submission" date="2017-09" db="EMBL/GenBank/DDBJ databases">
        <title>Complete genome sequence of Verrucomicrobial strain HZ-65, isolated from freshwater.</title>
        <authorList>
            <person name="Choi A."/>
        </authorList>
    </citation>
    <scope>NUCLEOTIDE SEQUENCE [LARGE SCALE GENOMIC DNA]</scope>
    <source>
        <strain evidence="12 13">HZ-65</strain>
    </source>
</reference>
<protein>
    <recommendedName>
        <fullName evidence="3 10">Heme chaperone HemW</fullName>
    </recommendedName>
</protein>
<dbReference type="Pfam" id="PF04055">
    <property type="entry name" value="Radical_SAM"/>
    <property type="match status" value="1"/>
</dbReference>
<evidence type="ECO:0000313" key="13">
    <source>
        <dbReference type="Proteomes" id="UP000217265"/>
    </source>
</evidence>
<keyword evidence="9 10" id="KW-0143">Chaperone</keyword>
<evidence type="ECO:0000256" key="10">
    <source>
        <dbReference type="RuleBase" id="RU364116"/>
    </source>
</evidence>
<dbReference type="PANTHER" id="PTHR13932">
    <property type="entry name" value="COPROPORPHYRINIGEN III OXIDASE"/>
    <property type="match status" value="1"/>
</dbReference>
<dbReference type="SFLD" id="SFLDG01065">
    <property type="entry name" value="anaerobic_coproporphyrinogen-I"/>
    <property type="match status" value="1"/>
</dbReference>
<keyword evidence="5 10" id="KW-0949">S-adenosyl-L-methionine</keyword>
<evidence type="ECO:0000256" key="8">
    <source>
        <dbReference type="ARBA" id="ARBA00023014"/>
    </source>
</evidence>
<dbReference type="SFLD" id="SFLDF00562">
    <property type="entry name" value="HemN-like__clustered_with_heat"/>
    <property type="match status" value="1"/>
</dbReference>
<dbReference type="OrthoDB" id="9808022at2"/>
<dbReference type="GO" id="GO:0006779">
    <property type="term" value="P:porphyrin-containing compound biosynthetic process"/>
    <property type="evidence" value="ECO:0007669"/>
    <property type="project" value="InterPro"/>
</dbReference>
<evidence type="ECO:0000256" key="9">
    <source>
        <dbReference type="ARBA" id="ARBA00023186"/>
    </source>
</evidence>
<dbReference type="SFLD" id="SFLDS00029">
    <property type="entry name" value="Radical_SAM"/>
    <property type="match status" value="1"/>
</dbReference>
<keyword evidence="8 10" id="KW-0411">Iron-sulfur</keyword>
<dbReference type="InterPro" id="IPR034505">
    <property type="entry name" value="Coproporphyrinogen-III_oxidase"/>
</dbReference>
<dbReference type="InterPro" id="IPR007197">
    <property type="entry name" value="rSAM"/>
</dbReference>
<evidence type="ECO:0000256" key="1">
    <source>
        <dbReference type="ARBA" id="ARBA00001966"/>
    </source>
</evidence>
<gene>
    <name evidence="12" type="ORF">CMV30_15875</name>
</gene>
<proteinExistence type="inferred from homology"/>
<evidence type="ECO:0000256" key="6">
    <source>
        <dbReference type="ARBA" id="ARBA00022723"/>
    </source>
</evidence>
<evidence type="ECO:0000313" key="12">
    <source>
        <dbReference type="EMBL" id="ATC65305.1"/>
    </source>
</evidence>
<name>A0A290Q9C5_9BACT</name>
<keyword evidence="13" id="KW-1185">Reference proteome</keyword>
<dbReference type="GO" id="GO:0046872">
    <property type="term" value="F:metal ion binding"/>
    <property type="evidence" value="ECO:0007669"/>
    <property type="project" value="UniProtKB-UniRule"/>
</dbReference>
<dbReference type="Gene3D" id="3.20.20.70">
    <property type="entry name" value="Aldolase class I"/>
    <property type="match status" value="1"/>
</dbReference>
<dbReference type="InterPro" id="IPR013785">
    <property type="entry name" value="Aldolase_TIM"/>
</dbReference>
<evidence type="ECO:0000256" key="7">
    <source>
        <dbReference type="ARBA" id="ARBA00023004"/>
    </source>
</evidence>
<keyword evidence="7 10" id="KW-0408">Iron</keyword>
<keyword evidence="10" id="KW-0963">Cytoplasm</keyword>
<dbReference type="PANTHER" id="PTHR13932:SF5">
    <property type="entry name" value="RADICAL S-ADENOSYL METHIONINE DOMAIN-CONTAINING PROTEIN 1, MITOCHONDRIAL"/>
    <property type="match status" value="1"/>
</dbReference>
<dbReference type="AlphaFoldDB" id="A0A290Q9C5"/>
<dbReference type="PROSITE" id="PS51918">
    <property type="entry name" value="RADICAL_SAM"/>
    <property type="match status" value="1"/>
</dbReference>
<comment type="similarity">
    <text evidence="2">Belongs to the anaerobic coproporphyrinogen-III oxidase family. HemW subfamily.</text>
</comment>
<dbReference type="Pfam" id="PF06969">
    <property type="entry name" value="HemN_C"/>
    <property type="match status" value="1"/>
</dbReference>
<dbReference type="GO" id="GO:0005737">
    <property type="term" value="C:cytoplasm"/>
    <property type="evidence" value="ECO:0007669"/>
    <property type="project" value="UniProtKB-SubCell"/>
</dbReference>